<dbReference type="Proteomes" id="UP000800036">
    <property type="component" value="Unassembled WGS sequence"/>
</dbReference>
<reference evidence="2" key="1">
    <citation type="journal article" date="2020" name="Stud. Mycol.">
        <title>101 Dothideomycetes genomes: a test case for predicting lifestyles and emergence of pathogens.</title>
        <authorList>
            <person name="Haridas S."/>
            <person name="Albert R."/>
            <person name="Binder M."/>
            <person name="Bloem J."/>
            <person name="Labutti K."/>
            <person name="Salamov A."/>
            <person name="Andreopoulos B."/>
            <person name="Baker S."/>
            <person name="Barry K."/>
            <person name="Bills G."/>
            <person name="Bluhm B."/>
            <person name="Cannon C."/>
            <person name="Castanera R."/>
            <person name="Culley D."/>
            <person name="Daum C."/>
            <person name="Ezra D."/>
            <person name="Gonzalez J."/>
            <person name="Henrissat B."/>
            <person name="Kuo A."/>
            <person name="Liang C."/>
            <person name="Lipzen A."/>
            <person name="Lutzoni F."/>
            <person name="Magnuson J."/>
            <person name="Mondo S."/>
            <person name="Nolan M."/>
            <person name="Ohm R."/>
            <person name="Pangilinan J."/>
            <person name="Park H.-J."/>
            <person name="Ramirez L."/>
            <person name="Alfaro M."/>
            <person name="Sun H."/>
            <person name="Tritt A."/>
            <person name="Yoshinaga Y."/>
            <person name="Zwiers L.-H."/>
            <person name="Turgeon B."/>
            <person name="Goodwin S."/>
            <person name="Spatafora J."/>
            <person name="Crous P."/>
            <person name="Grigoriev I."/>
        </authorList>
    </citation>
    <scope>NUCLEOTIDE SEQUENCE</scope>
    <source>
        <strain evidence="2">CBS 107.79</strain>
    </source>
</reference>
<feature type="signal peptide" evidence="1">
    <location>
        <begin position="1"/>
        <end position="24"/>
    </location>
</feature>
<evidence type="ECO:0000256" key="1">
    <source>
        <dbReference type="SAM" id="SignalP"/>
    </source>
</evidence>
<dbReference type="AlphaFoldDB" id="A0A6A5V9H8"/>
<accession>A0A6A5V9H8</accession>
<name>A0A6A5V9H8_9PLEO</name>
<organism evidence="2 3">
    <name type="scientific">Bimuria novae-zelandiae CBS 107.79</name>
    <dbReference type="NCBI Taxonomy" id="1447943"/>
    <lineage>
        <taxon>Eukaryota</taxon>
        <taxon>Fungi</taxon>
        <taxon>Dikarya</taxon>
        <taxon>Ascomycota</taxon>
        <taxon>Pezizomycotina</taxon>
        <taxon>Dothideomycetes</taxon>
        <taxon>Pleosporomycetidae</taxon>
        <taxon>Pleosporales</taxon>
        <taxon>Massarineae</taxon>
        <taxon>Didymosphaeriaceae</taxon>
        <taxon>Bimuria</taxon>
    </lineage>
</organism>
<keyword evidence="1" id="KW-0732">Signal</keyword>
<sequence length="100" mass="11096">MRKLVTLHKLLYVTALATWLSSEAISNSNPAFWSSACGIPCERMRRSSLRAIGVSCVLCSPHGRYPQEQFDPHSCLLSKFDLILITPKTRANLSSDSKDA</sequence>
<protein>
    <recommendedName>
        <fullName evidence="4">Secreted protein</fullName>
    </recommendedName>
</protein>
<evidence type="ECO:0008006" key="4">
    <source>
        <dbReference type="Google" id="ProtNLM"/>
    </source>
</evidence>
<proteinExistence type="predicted"/>
<evidence type="ECO:0000313" key="3">
    <source>
        <dbReference type="Proteomes" id="UP000800036"/>
    </source>
</evidence>
<keyword evidence="3" id="KW-1185">Reference proteome</keyword>
<gene>
    <name evidence="2" type="ORF">BU23DRAFT_135279</name>
</gene>
<feature type="chain" id="PRO_5025481807" description="Secreted protein" evidence="1">
    <location>
        <begin position="25"/>
        <end position="100"/>
    </location>
</feature>
<evidence type="ECO:0000313" key="2">
    <source>
        <dbReference type="EMBL" id="KAF1973320.1"/>
    </source>
</evidence>
<dbReference type="EMBL" id="ML976681">
    <property type="protein sequence ID" value="KAF1973320.1"/>
    <property type="molecule type" value="Genomic_DNA"/>
</dbReference>